<sequence length="153" mass="17456">MLRARKSEMEDFIHCPKEPGRPRTQKIHRSQRNAEHHPLTKKPQRWNEQLKFVRLQKQLSPLGPQWRENPATIGQSLKQRAEYGGTFVEMNCLNSASTRVVGTLGVGASPAELLKFLFIGVIPQLTVSCCSKLTDKRHNILRSVTHFDSNLTE</sequence>
<name>A0AAD9QA59_ACRCE</name>
<evidence type="ECO:0000313" key="3">
    <source>
        <dbReference type="Proteomes" id="UP001249851"/>
    </source>
</evidence>
<dbReference type="Proteomes" id="UP001249851">
    <property type="component" value="Unassembled WGS sequence"/>
</dbReference>
<dbReference type="EMBL" id="JARQWQ010000049">
    <property type="protein sequence ID" value="KAK2557558.1"/>
    <property type="molecule type" value="Genomic_DNA"/>
</dbReference>
<gene>
    <name evidence="2" type="ORF">P5673_020313</name>
</gene>
<evidence type="ECO:0000256" key="1">
    <source>
        <dbReference type="SAM" id="MobiDB-lite"/>
    </source>
</evidence>
<proteinExistence type="predicted"/>
<evidence type="ECO:0000313" key="2">
    <source>
        <dbReference type="EMBL" id="KAK2557558.1"/>
    </source>
</evidence>
<organism evidence="2 3">
    <name type="scientific">Acropora cervicornis</name>
    <name type="common">Staghorn coral</name>
    <dbReference type="NCBI Taxonomy" id="6130"/>
    <lineage>
        <taxon>Eukaryota</taxon>
        <taxon>Metazoa</taxon>
        <taxon>Cnidaria</taxon>
        <taxon>Anthozoa</taxon>
        <taxon>Hexacorallia</taxon>
        <taxon>Scleractinia</taxon>
        <taxon>Astrocoeniina</taxon>
        <taxon>Acroporidae</taxon>
        <taxon>Acropora</taxon>
    </lineage>
</organism>
<comment type="caution">
    <text evidence="2">The sequence shown here is derived from an EMBL/GenBank/DDBJ whole genome shotgun (WGS) entry which is preliminary data.</text>
</comment>
<keyword evidence="3" id="KW-1185">Reference proteome</keyword>
<accession>A0AAD9QA59</accession>
<reference evidence="2" key="1">
    <citation type="journal article" date="2023" name="G3 (Bethesda)">
        <title>Whole genome assembly and annotation of the endangered Caribbean coral Acropora cervicornis.</title>
        <authorList>
            <person name="Selwyn J.D."/>
            <person name="Vollmer S.V."/>
        </authorList>
    </citation>
    <scope>NUCLEOTIDE SEQUENCE</scope>
    <source>
        <strain evidence="2">K2</strain>
    </source>
</reference>
<reference evidence="2" key="2">
    <citation type="journal article" date="2023" name="Science">
        <title>Genomic signatures of disease resistance in endangered staghorn corals.</title>
        <authorList>
            <person name="Vollmer S.V."/>
            <person name="Selwyn J.D."/>
            <person name="Despard B.A."/>
            <person name="Roesel C.L."/>
        </authorList>
    </citation>
    <scope>NUCLEOTIDE SEQUENCE</scope>
    <source>
        <strain evidence="2">K2</strain>
    </source>
</reference>
<protein>
    <submittedName>
        <fullName evidence="2">Uncharacterized protein</fullName>
    </submittedName>
</protein>
<dbReference type="AlphaFoldDB" id="A0AAD9QA59"/>
<feature type="region of interest" description="Disordered" evidence="1">
    <location>
        <begin position="1"/>
        <end position="43"/>
    </location>
</feature>
<feature type="compositionally biased region" description="Basic and acidic residues" evidence="1">
    <location>
        <begin position="1"/>
        <end position="21"/>
    </location>
</feature>